<feature type="region of interest" description="Disordered" evidence="1">
    <location>
        <begin position="34"/>
        <end position="110"/>
    </location>
</feature>
<reference evidence="3" key="1">
    <citation type="journal article" date="2020" name="Fungal Divers.">
        <title>Resolving the Mortierellaceae phylogeny through synthesis of multi-gene phylogenetics and phylogenomics.</title>
        <authorList>
            <person name="Vandepol N."/>
            <person name="Liber J."/>
            <person name="Desiro A."/>
            <person name="Na H."/>
            <person name="Kennedy M."/>
            <person name="Barry K."/>
            <person name="Grigoriev I.V."/>
            <person name="Miller A.N."/>
            <person name="O'Donnell K."/>
            <person name="Stajich J.E."/>
            <person name="Bonito G."/>
        </authorList>
    </citation>
    <scope>NUCLEOTIDE SEQUENCE</scope>
    <source>
        <strain evidence="3">NRRL 28262</strain>
    </source>
</reference>
<name>A0AAD4D2D9_9FUNG</name>
<evidence type="ECO:0000313" key="3">
    <source>
        <dbReference type="EMBL" id="KAG0258343.1"/>
    </source>
</evidence>
<feature type="compositionally biased region" description="Basic and acidic residues" evidence="1">
    <location>
        <begin position="67"/>
        <end position="83"/>
    </location>
</feature>
<keyword evidence="2" id="KW-1133">Transmembrane helix</keyword>
<accession>A0AAD4D2D9</accession>
<evidence type="ECO:0000256" key="1">
    <source>
        <dbReference type="SAM" id="MobiDB-lite"/>
    </source>
</evidence>
<evidence type="ECO:0000256" key="2">
    <source>
        <dbReference type="SAM" id="Phobius"/>
    </source>
</evidence>
<organism evidence="3 4">
    <name type="scientific">Linnemannia exigua</name>
    <dbReference type="NCBI Taxonomy" id="604196"/>
    <lineage>
        <taxon>Eukaryota</taxon>
        <taxon>Fungi</taxon>
        <taxon>Fungi incertae sedis</taxon>
        <taxon>Mucoromycota</taxon>
        <taxon>Mortierellomycotina</taxon>
        <taxon>Mortierellomycetes</taxon>
        <taxon>Mortierellales</taxon>
        <taxon>Mortierellaceae</taxon>
        <taxon>Linnemannia</taxon>
    </lineage>
</organism>
<feature type="compositionally biased region" description="Polar residues" evidence="1">
    <location>
        <begin position="36"/>
        <end position="49"/>
    </location>
</feature>
<evidence type="ECO:0000313" key="4">
    <source>
        <dbReference type="Proteomes" id="UP001194580"/>
    </source>
</evidence>
<dbReference type="EMBL" id="JAAAIL010002313">
    <property type="protein sequence ID" value="KAG0258343.1"/>
    <property type="molecule type" value="Genomic_DNA"/>
</dbReference>
<protein>
    <submittedName>
        <fullName evidence="3">Uncharacterized protein</fullName>
    </submittedName>
</protein>
<dbReference type="AlphaFoldDB" id="A0AAD4D2D9"/>
<dbReference type="PANTHER" id="PTHR31389">
    <property type="entry name" value="LD39211P"/>
    <property type="match status" value="1"/>
</dbReference>
<dbReference type="PANTHER" id="PTHR31389:SF4">
    <property type="entry name" value="LD39211P"/>
    <property type="match status" value="1"/>
</dbReference>
<feature type="transmembrane region" description="Helical" evidence="2">
    <location>
        <begin position="7"/>
        <end position="25"/>
    </location>
</feature>
<comment type="caution">
    <text evidence="3">The sequence shown here is derived from an EMBL/GenBank/DDBJ whole genome shotgun (WGS) entry which is preliminary data.</text>
</comment>
<gene>
    <name evidence="3" type="ORF">BGZ95_005001</name>
</gene>
<dbReference type="Proteomes" id="UP001194580">
    <property type="component" value="Unassembled WGS sequence"/>
</dbReference>
<sequence length="402" mass="46405">MGFRRLSSLHTVIALSVLVLFWMAWTNYRLRESANEDTTQTGTPSTQQYGGRYGGALRPSPQSPPDQLHDHEDHDATRMRTKEQEEEDEFNNEQLETSSETNSDDPERDLPYVSEQITSPLENLTKNFTIVTAASANHFCALESFLYSMSEVLEGLERSEIRPKLVVYNLGGMSPEQMRQLQRLKDAEFIDEYKTFDYAAYPAFWNIEKARGEYGWKAGIIKEVADKDRGLILWLDSGNMLALDFLRYLPGYLDRFGFWSPQSSGSFRQYTHEGLPQFFGDTIEPYAQETNCNGAAIAFDASSDRIYRGLLQEWYRCSSIKACIAPKGSSRANHRQDQAALTYLVKKMHFVEQCRHFPEHYGVTVHQDKVCRERIRAYKIMKGLEQETDYMEEEVEDDEEEV</sequence>
<keyword evidence="2" id="KW-0812">Transmembrane</keyword>
<keyword evidence="4" id="KW-1185">Reference proteome</keyword>
<proteinExistence type="predicted"/>
<keyword evidence="2" id="KW-0472">Membrane</keyword>